<comment type="similarity">
    <text evidence="1 4">Belongs to the glycosyl hydrolase 31 family.</text>
</comment>
<evidence type="ECO:0000256" key="3">
    <source>
        <dbReference type="ARBA" id="ARBA00023295"/>
    </source>
</evidence>
<dbReference type="InterPro" id="IPR048395">
    <property type="entry name" value="Glyco_hydro_31_C"/>
</dbReference>
<accession>A0A133N6Z5</accession>
<dbReference type="PATRIC" id="fig|1502.174.peg.1573"/>
<evidence type="ECO:0000313" key="8">
    <source>
        <dbReference type="Proteomes" id="UP000070646"/>
    </source>
</evidence>
<keyword evidence="2 4" id="KW-0378">Hydrolase</keyword>
<dbReference type="Gene3D" id="2.60.40.1180">
    <property type="entry name" value="Golgi alpha-mannosidase II"/>
    <property type="match status" value="1"/>
</dbReference>
<gene>
    <name evidence="7" type="ORF">HMPREF3222_01561</name>
</gene>
<name>A0A133N6Z5_CLOPF</name>
<feature type="domain" description="Glycosyl hydrolase family 31 C-terminal" evidence="6">
    <location>
        <begin position="431"/>
        <end position="504"/>
    </location>
</feature>
<dbReference type="Pfam" id="PF21365">
    <property type="entry name" value="Glyco_hydro_31_3rd"/>
    <property type="match status" value="1"/>
</dbReference>
<feature type="domain" description="Glycoside hydrolase family 31 TIM barrel" evidence="5">
    <location>
        <begin position="132"/>
        <end position="274"/>
    </location>
</feature>
<dbReference type="GO" id="GO:0004553">
    <property type="term" value="F:hydrolase activity, hydrolyzing O-glycosyl compounds"/>
    <property type="evidence" value="ECO:0007669"/>
    <property type="project" value="InterPro"/>
</dbReference>
<protein>
    <submittedName>
        <fullName evidence="7">Glycosyl hydrolase, family 31</fullName>
    </submittedName>
</protein>
<dbReference type="InterPro" id="IPR050985">
    <property type="entry name" value="Alpha-glycosidase_related"/>
</dbReference>
<dbReference type="AlphaFoldDB" id="A0A133N6Z5"/>
<dbReference type="InterPro" id="IPR013780">
    <property type="entry name" value="Glyco_hydro_b"/>
</dbReference>
<dbReference type="InterPro" id="IPR000322">
    <property type="entry name" value="Glyco_hydro_31_TIM"/>
</dbReference>
<dbReference type="EMBL" id="LRPU01000071">
    <property type="protein sequence ID" value="KXA12054.1"/>
    <property type="molecule type" value="Genomic_DNA"/>
</dbReference>
<dbReference type="SUPFAM" id="SSF51011">
    <property type="entry name" value="Glycosyl hydrolase domain"/>
    <property type="match status" value="1"/>
</dbReference>
<keyword evidence="3 4" id="KW-0326">Glycosidase</keyword>
<evidence type="ECO:0000256" key="1">
    <source>
        <dbReference type="ARBA" id="ARBA00007806"/>
    </source>
</evidence>
<dbReference type="CDD" id="cd06592">
    <property type="entry name" value="GH31_NET37"/>
    <property type="match status" value="1"/>
</dbReference>
<dbReference type="SUPFAM" id="SSF51445">
    <property type="entry name" value="(Trans)glycosidases"/>
    <property type="match status" value="1"/>
</dbReference>
<dbReference type="InterPro" id="IPR017853">
    <property type="entry name" value="GH"/>
</dbReference>
<reference evidence="7 8" key="1">
    <citation type="submission" date="2016-01" db="EMBL/GenBank/DDBJ databases">
        <authorList>
            <person name="Oliw E.H."/>
        </authorList>
    </citation>
    <scope>NUCLEOTIDE SEQUENCE [LARGE SCALE GENOMIC DNA]</scope>
    <source>
        <strain evidence="7 8">MJR7757A</strain>
    </source>
</reference>
<organism evidence="7 8">
    <name type="scientific">Clostridium perfringens</name>
    <dbReference type="NCBI Taxonomy" id="1502"/>
    <lineage>
        <taxon>Bacteria</taxon>
        <taxon>Bacillati</taxon>
        <taxon>Bacillota</taxon>
        <taxon>Clostridia</taxon>
        <taxon>Eubacteriales</taxon>
        <taxon>Clostridiaceae</taxon>
        <taxon>Clostridium</taxon>
    </lineage>
</organism>
<dbReference type="GO" id="GO:0005975">
    <property type="term" value="P:carbohydrate metabolic process"/>
    <property type="evidence" value="ECO:0007669"/>
    <property type="project" value="InterPro"/>
</dbReference>
<evidence type="ECO:0000313" key="7">
    <source>
        <dbReference type="EMBL" id="KXA12054.1"/>
    </source>
</evidence>
<evidence type="ECO:0000259" key="6">
    <source>
        <dbReference type="Pfam" id="PF21365"/>
    </source>
</evidence>
<dbReference type="PANTHER" id="PTHR43053:SF4">
    <property type="entry name" value="MYOGENESIS-REGULATING GLYCOSIDASE"/>
    <property type="match status" value="1"/>
</dbReference>
<evidence type="ECO:0000256" key="4">
    <source>
        <dbReference type="RuleBase" id="RU361185"/>
    </source>
</evidence>
<proteinExistence type="inferred from homology"/>
<sequence>MNNFKKYIFEMLEDEYWYGPIVNDGVKYPLNNKSAYEADLYPNASPNQANTILFSNKGRYIWCDCGFKLKVFDGVIELYSKFQEPRLYCAGSTLKEAFLDVSNRFIKPNGIVPPELFFVKPQYNTWIELLYNQTEEGILNYANKILENGMPNGIIMIDDGWSDYYGKWKFSKEKFKDPKKMIEKLHELGFKVMLWTCPFITPDTQEFRYLMNKEFLVRNQDGEVSIKKWWNGYSAVLDLTNPNAVKWYWDQNNFLIKEYGVDGFKFDAGDANFYSEDDLTYGEIDANGQSKLWAELGVNYEYNEFRACVQCAGLPLVQRLADKNHSWETNGVGSLIPNQLIQGLLGYAYTCPDMIGGGEYLNFLENSENLDQELFVRYAQCATFMPMMQFSAAPWRVLSKENFNICKDAAWKHVKYSDYIYDLAKYASITGEPIVRYMEYEFPNEGFEGVNDQFMLGSKYLVAPVIKKNSNKKLVKFPKGIWLRGDKGKVYGPTTKEFEVPLDKVLFFEKISE</sequence>
<evidence type="ECO:0000256" key="2">
    <source>
        <dbReference type="ARBA" id="ARBA00022801"/>
    </source>
</evidence>
<dbReference type="PANTHER" id="PTHR43053">
    <property type="entry name" value="GLYCOSIDASE FAMILY 31"/>
    <property type="match status" value="1"/>
</dbReference>
<dbReference type="Gene3D" id="3.20.20.80">
    <property type="entry name" value="Glycosidases"/>
    <property type="match status" value="1"/>
</dbReference>
<dbReference type="RefSeq" id="WP_060795697.1">
    <property type="nucleotide sequence ID" value="NZ_KQ956216.1"/>
</dbReference>
<comment type="caution">
    <text evidence="7">The sequence shown here is derived from an EMBL/GenBank/DDBJ whole genome shotgun (WGS) entry which is preliminary data.</text>
</comment>
<dbReference type="Proteomes" id="UP000070646">
    <property type="component" value="Unassembled WGS sequence"/>
</dbReference>
<dbReference type="Pfam" id="PF01055">
    <property type="entry name" value="Glyco_hydro_31_2nd"/>
    <property type="match status" value="1"/>
</dbReference>
<evidence type="ECO:0000259" key="5">
    <source>
        <dbReference type="Pfam" id="PF01055"/>
    </source>
</evidence>